<dbReference type="SUPFAM" id="SSF53271">
    <property type="entry name" value="PRTase-like"/>
    <property type="match status" value="1"/>
</dbReference>
<protein>
    <submittedName>
        <fullName evidence="4">Adenine phosphoribosyltransferase</fullName>
        <ecNumber evidence="4">2.4.2.7</ecNumber>
    </submittedName>
</protein>
<keyword evidence="2" id="KW-0660">Purine salvage</keyword>
<dbReference type="Pfam" id="PF00156">
    <property type="entry name" value="Pribosyltran"/>
    <property type="match status" value="1"/>
</dbReference>
<dbReference type="Gene3D" id="3.40.50.2020">
    <property type="match status" value="1"/>
</dbReference>
<evidence type="ECO:0000256" key="1">
    <source>
        <dbReference type="ARBA" id="ARBA00022679"/>
    </source>
</evidence>
<sequence length="115" mass="12431">MLADLGAGLSGLVPQSRSATVVMGPESRGMLLAALVALHLGVGVAEVRKQPQRVSDDDQWLTQLTPPDYQDRHLELAVRRSCLRTGDRVLFVDDWIDTGAQATACRQLVEKGGAH</sequence>
<dbReference type="CDD" id="cd06223">
    <property type="entry name" value="PRTases_typeI"/>
    <property type="match status" value="1"/>
</dbReference>
<accession>A0A1R4JZA2</accession>
<dbReference type="InterPro" id="IPR000836">
    <property type="entry name" value="PRTase_dom"/>
</dbReference>
<keyword evidence="4" id="KW-0328">Glycosyltransferase</keyword>
<keyword evidence="5" id="KW-1185">Reference proteome</keyword>
<dbReference type="InterPro" id="IPR050118">
    <property type="entry name" value="Pur/Pyrimidine_PRTase"/>
</dbReference>
<feature type="domain" description="Phosphoribosyltransferase" evidence="3">
    <location>
        <begin position="17"/>
        <end position="100"/>
    </location>
</feature>
<reference evidence="4 5" key="1">
    <citation type="submission" date="2017-02" db="EMBL/GenBank/DDBJ databases">
        <authorList>
            <person name="Peterson S.W."/>
        </authorList>
    </citation>
    <scope>NUCLEOTIDE SEQUENCE [LARGE SCALE GENOMIC DNA]</scope>
    <source>
        <strain evidence="4 5">LSP_Lj1</strain>
    </source>
</reference>
<evidence type="ECO:0000313" key="5">
    <source>
        <dbReference type="Proteomes" id="UP000188342"/>
    </source>
</evidence>
<dbReference type="RefSeq" id="WP_218668530.1">
    <property type="nucleotide sequence ID" value="NZ_FUKQ01000038.1"/>
</dbReference>
<dbReference type="STRING" id="1255658.FM114_10500"/>
<evidence type="ECO:0000313" key="4">
    <source>
        <dbReference type="EMBL" id="SJN37430.1"/>
    </source>
</evidence>
<dbReference type="EC" id="2.4.2.7" evidence="4"/>
<dbReference type="GO" id="GO:0003999">
    <property type="term" value="F:adenine phosphoribosyltransferase activity"/>
    <property type="evidence" value="ECO:0007669"/>
    <property type="project" value="UniProtKB-EC"/>
</dbReference>
<keyword evidence="1 4" id="KW-0808">Transferase</keyword>
<evidence type="ECO:0000256" key="2">
    <source>
        <dbReference type="ARBA" id="ARBA00022726"/>
    </source>
</evidence>
<gene>
    <name evidence="4" type="ORF">FM114_10500</name>
</gene>
<name>A0A1R4JZA2_9ACTN</name>
<dbReference type="EMBL" id="FUKQ01000038">
    <property type="protein sequence ID" value="SJN37430.1"/>
    <property type="molecule type" value="Genomic_DNA"/>
</dbReference>
<dbReference type="PANTHER" id="PTHR43864">
    <property type="entry name" value="HYPOXANTHINE/GUANINE PHOSPHORIBOSYLTRANSFERASE"/>
    <property type="match status" value="1"/>
</dbReference>
<dbReference type="PANTHER" id="PTHR43864:SF1">
    <property type="entry name" value="XANTHINE PHOSPHORIBOSYLTRANSFERASE"/>
    <property type="match status" value="1"/>
</dbReference>
<dbReference type="GO" id="GO:0006166">
    <property type="term" value="P:purine ribonucleoside salvage"/>
    <property type="evidence" value="ECO:0007669"/>
    <property type="project" value="UniProtKB-KW"/>
</dbReference>
<evidence type="ECO:0000259" key="3">
    <source>
        <dbReference type="Pfam" id="PF00156"/>
    </source>
</evidence>
<dbReference type="AlphaFoldDB" id="A0A1R4JZA2"/>
<dbReference type="InterPro" id="IPR029057">
    <property type="entry name" value="PRTase-like"/>
</dbReference>
<dbReference type="Proteomes" id="UP000188342">
    <property type="component" value="Unassembled WGS sequence"/>
</dbReference>
<proteinExistence type="predicted"/>
<organism evidence="4 5">
    <name type="scientific">Luteococcus japonicus LSP_Lj1</name>
    <dbReference type="NCBI Taxonomy" id="1255658"/>
    <lineage>
        <taxon>Bacteria</taxon>
        <taxon>Bacillati</taxon>
        <taxon>Actinomycetota</taxon>
        <taxon>Actinomycetes</taxon>
        <taxon>Propionibacteriales</taxon>
        <taxon>Propionibacteriaceae</taxon>
        <taxon>Luteococcus</taxon>
    </lineage>
</organism>